<dbReference type="EMBL" id="KL648635">
    <property type="protein sequence ID" value="KEY67064.1"/>
    <property type="molecule type" value="Genomic_DNA"/>
</dbReference>
<dbReference type="OrthoDB" id="10305895at2759"/>
<feature type="compositionally biased region" description="Polar residues" evidence="1">
    <location>
        <begin position="1"/>
        <end position="27"/>
    </location>
</feature>
<proteinExistence type="predicted"/>
<feature type="compositionally biased region" description="Basic residues" evidence="1">
    <location>
        <begin position="45"/>
        <end position="55"/>
    </location>
</feature>
<feature type="region of interest" description="Disordered" evidence="1">
    <location>
        <begin position="1"/>
        <end position="71"/>
    </location>
</feature>
<evidence type="ECO:0000313" key="3">
    <source>
        <dbReference type="Proteomes" id="UP000028045"/>
    </source>
</evidence>
<gene>
    <name evidence="2" type="ORF">S7711_10890</name>
</gene>
<name>A0A084AP35_STACB</name>
<keyword evidence="3" id="KW-1185">Reference proteome</keyword>
<protein>
    <submittedName>
        <fullName evidence="2">Uncharacterized protein</fullName>
    </submittedName>
</protein>
<sequence>MSTQKAKPTNWATADTQSEITITDDNGSTYSTSETLTDTTEPKKKTLLQRLRHPRSNSSSKVGDQTDPYKRWEARHYAFQSR</sequence>
<evidence type="ECO:0000256" key="1">
    <source>
        <dbReference type="SAM" id="MobiDB-lite"/>
    </source>
</evidence>
<organism evidence="2 3">
    <name type="scientific">Stachybotrys chartarum (strain CBS 109288 / IBT 7711)</name>
    <name type="common">Toxic black mold</name>
    <name type="synonym">Stilbospora chartarum</name>
    <dbReference type="NCBI Taxonomy" id="1280523"/>
    <lineage>
        <taxon>Eukaryota</taxon>
        <taxon>Fungi</taxon>
        <taxon>Dikarya</taxon>
        <taxon>Ascomycota</taxon>
        <taxon>Pezizomycotina</taxon>
        <taxon>Sordariomycetes</taxon>
        <taxon>Hypocreomycetidae</taxon>
        <taxon>Hypocreales</taxon>
        <taxon>Stachybotryaceae</taxon>
        <taxon>Stachybotrys</taxon>
    </lineage>
</organism>
<dbReference type="HOGENOM" id="CLU_2559811_0_0_1"/>
<dbReference type="Proteomes" id="UP000028045">
    <property type="component" value="Unassembled WGS sequence"/>
</dbReference>
<reference evidence="2 3" key="1">
    <citation type="journal article" date="2014" name="BMC Genomics">
        <title>Comparative genome sequencing reveals chemotype-specific gene clusters in the toxigenic black mold Stachybotrys.</title>
        <authorList>
            <person name="Semeiks J."/>
            <person name="Borek D."/>
            <person name="Otwinowski Z."/>
            <person name="Grishin N.V."/>
        </authorList>
    </citation>
    <scope>NUCLEOTIDE SEQUENCE [LARGE SCALE GENOMIC DNA]</scope>
    <source>
        <strain evidence="3">CBS 109288 / IBT 7711</strain>
    </source>
</reference>
<dbReference type="AlphaFoldDB" id="A0A084AP35"/>
<evidence type="ECO:0000313" key="2">
    <source>
        <dbReference type="EMBL" id="KEY67064.1"/>
    </source>
</evidence>
<accession>A0A084AP35</accession>
<feature type="compositionally biased region" description="Low complexity" evidence="1">
    <location>
        <begin position="28"/>
        <end position="39"/>
    </location>
</feature>